<dbReference type="EMBL" id="MN034796">
    <property type="protein sequence ID" value="QDH89411.1"/>
    <property type="molecule type" value="Genomic_RNA"/>
</dbReference>
<protein>
    <submittedName>
        <fullName evidence="1">Uncharacterized protein</fullName>
    </submittedName>
</protein>
<gene>
    <name evidence="1" type="ORF">H4BulkLitter23236_000003</name>
</gene>
<name>A0A514D715_9VIRU</name>
<accession>A0A514D715</accession>
<sequence length="484" mass="54158">MAGTVTTRRITDENFYFTRRNLSTGGVLKGTVFDCSKTYSSGWLPAVQQTTSFRSGTAFMKALTDPQQVVADEDLRDRALPDNSDQLFLRETNDLKENMSGNYDHGHPFSTTKVEREFTVVDFHSVDGKTSYHGPVSVFFDEGLNSAFDGNVLADGTPAIVSGGIWPSLDLTYGSKAISKTIPTLPVAGAAAFLGELHEGLPRAIGHSLLFKERAHVFHGMGDEYLNYEFGWRPFVSDVKKFAKAFRNAGMILAQYRRDSGKTVHRHWKFRPTRDSHIYAEARMNGFENPPYGMIRYPTNNTVHGTFSSPEMISMIKSGTSASVHASYVLKQNYWFSGAYSYLLSEDDSFFGRMEEYVQKANRLLGVRLTPDVLWELTPWSWLADWEGNIGVNITNATALGQDNLVLRWGYLMRTTTLNHYTSTSHIASNGGWVGPLHTTYRFKRKERVRSTPFGFGLNAAGFTDSQWAILGALGLTRAPKSLF</sequence>
<evidence type="ECO:0000313" key="1">
    <source>
        <dbReference type="EMBL" id="QDH89411.1"/>
    </source>
</evidence>
<proteinExistence type="predicted"/>
<reference evidence="1" key="1">
    <citation type="submission" date="2019-05" db="EMBL/GenBank/DDBJ databases">
        <title>Metatranscriptomic reconstruction reveals RNA viruses with the potential to shape carbon cycling in soil.</title>
        <authorList>
            <person name="Starr E.P."/>
            <person name="Nuccio E."/>
            <person name="Pett-Ridge J."/>
            <person name="Banfield J.F."/>
            <person name="Firestone M.K."/>
        </authorList>
    </citation>
    <scope>NUCLEOTIDE SEQUENCE</scope>
    <source>
        <strain evidence="1">H4_Bulk_Litter_23_scaffold_236</strain>
    </source>
</reference>
<organism evidence="1">
    <name type="scientific">Leviviridae sp</name>
    <dbReference type="NCBI Taxonomy" id="2027243"/>
    <lineage>
        <taxon>Viruses</taxon>
        <taxon>Riboviria</taxon>
        <taxon>Orthornavirae</taxon>
        <taxon>Lenarviricota</taxon>
        <taxon>Leviviricetes</taxon>
        <taxon>Norzivirales</taxon>
        <taxon>Fiersviridae</taxon>
    </lineage>
</organism>